<dbReference type="Gramene" id="EFJ31192">
    <property type="protein sequence ID" value="EFJ31192"/>
    <property type="gene ID" value="SELMODRAFT_408714"/>
</dbReference>
<proteinExistence type="predicted"/>
<dbReference type="KEGG" id="smo:SELMODRAFT_408714"/>
<dbReference type="InParanoid" id="D8R9Q7"/>
<dbReference type="EMBL" id="GL377574">
    <property type="protein sequence ID" value="EFJ31192.1"/>
    <property type="molecule type" value="Genomic_DNA"/>
</dbReference>
<sequence length="106" mass="10888">MATTAAVASATCGCTAGVLAGVHAHLELIAKLLDEMATTEFSAHAVQTANVRHAPVPRKRPQASLVASAAGHAAKTCSCPKPVQGLALLCTYSSPNSKFRRSIESC</sequence>
<reference evidence="1 2" key="1">
    <citation type="journal article" date="2011" name="Science">
        <title>The Selaginella genome identifies genetic changes associated with the evolution of vascular plants.</title>
        <authorList>
            <person name="Banks J.A."/>
            <person name="Nishiyama T."/>
            <person name="Hasebe M."/>
            <person name="Bowman J.L."/>
            <person name="Gribskov M."/>
            <person name="dePamphilis C."/>
            <person name="Albert V.A."/>
            <person name="Aono N."/>
            <person name="Aoyama T."/>
            <person name="Ambrose B.A."/>
            <person name="Ashton N.W."/>
            <person name="Axtell M.J."/>
            <person name="Barker E."/>
            <person name="Barker M.S."/>
            <person name="Bennetzen J.L."/>
            <person name="Bonawitz N.D."/>
            <person name="Chapple C."/>
            <person name="Cheng C."/>
            <person name="Correa L.G."/>
            <person name="Dacre M."/>
            <person name="DeBarry J."/>
            <person name="Dreyer I."/>
            <person name="Elias M."/>
            <person name="Engstrom E.M."/>
            <person name="Estelle M."/>
            <person name="Feng L."/>
            <person name="Finet C."/>
            <person name="Floyd S.K."/>
            <person name="Frommer W.B."/>
            <person name="Fujita T."/>
            <person name="Gramzow L."/>
            <person name="Gutensohn M."/>
            <person name="Harholt J."/>
            <person name="Hattori M."/>
            <person name="Heyl A."/>
            <person name="Hirai T."/>
            <person name="Hiwatashi Y."/>
            <person name="Ishikawa M."/>
            <person name="Iwata M."/>
            <person name="Karol K.G."/>
            <person name="Koehler B."/>
            <person name="Kolukisaoglu U."/>
            <person name="Kubo M."/>
            <person name="Kurata T."/>
            <person name="Lalonde S."/>
            <person name="Li K."/>
            <person name="Li Y."/>
            <person name="Litt A."/>
            <person name="Lyons E."/>
            <person name="Manning G."/>
            <person name="Maruyama T."/>
            <person name="Michael T.P."/>
            <person name="Mikami K."/>
            <person name="Miyazaki S."/>
            <person name="Morinaga S."/>
            <person name="Murata T."/>
            <person name="Mueller-Roeber B."/>
            <person name="Nelson D.R."/>
            <person name="Obara M."/>
            <person name="Oguri Y."/>
            <person name="Olmstead R.G."/>
            <person name="Onodera N."/>
            <person name="Petersen B.L."/>
            <person name="Pils B."/>
            <person name="Prigge M."/>
            <person name="Rensing S.A."/>
            <person name="Riano-Pachon D.M."/>
            <person name="Roberts A.W."/>
            <person name="Sato Y."/>
            <person name="Scheller H.V."/>
            <person name="Schulz B."/>
            <person name="Schulz C."/>
            <person name="Shakirov E.V."/>
            <person name="Shibagaki N."/>
            <person name="Shinohara N."/>
            <person name="Shippen D.E."/>
            <person name="Soerensen I."/>
            <person name="Sotooka R."/>
            <person name="Sugimoto N."/>
            <person name="Sugita M."/>
            <person name="Sumikawa N."/>
            <person name="Tanurdzic M."/>
            <person name="Theissen G."/>
            <person name="Ulvskov P."/>
            <person name="Wakazuki S."/>
            <person name="Weng J.K."/>
            <person name="Willats W.W."/>
            <person name="Wipf D."/>
            <person name="Wolf P.G."/>
            <person name="Yang L."/>
            <person name="Zimmer A.D."/>
            <person name="Zhu Q."/>
            <person name="Mitros T."/>
            <person name="Hellsten U."/>
            <person name="Loque D."/>
            <person name="Otillar R."/>
            <person name="Salamov A."/>
            <person name="Schmutz J."/>
            <person name="Shapiro H."/>
            <person name="Lindquist E."/>
            <person name="Lucas S."/>
            <person name="Rokhsar D."/>
            <person name="Grigoriev I.V."/>
        </authorList>
    </citation>
    <scope>NUCLEOTIDE SEQUENCE [LARGE SCALE GENOMIC DNA]</scope>
</reference>
<dbReference type="AlphaFoldDB" id="D8R9Q7"/>
<dbReference type="HOGENOM" id="CLU_2227848_0_0_1"/>
<evidence type="ECO:0000313" key="2">
    <source>
        <dbReference type="Proteomes" id="UP000001514"/>
    </source>
</evidence>
<accession>D8R9Q7</accession>
<keyword evidence="2" id="KW-1185">Reference proteome</keyword>
<dbReference type="Proteomes" id="UP000001514">
    <property type="component" value="Unassembled WGS sequence"/>
</dbReference>
<evidence type="ECO:0000313" key="1">
    <source>
        <dbReference type="EMBL" id="EFJ31192.1"/>
    </source>
</evidence>
<protein>
    <submittedName>
        <fullName evidence="1">Uncharacterized protein</fullName>
    </submittedName>
</protein>
<organism evidence="2">
    <name type="scientific">Selaginella moellendorffii</name>
    <name type="common">Spikemoss</name>
    <dbReference type="NCBI Taxonomy" id="88036"/>
    <lineage>
        <taxon>Eukaryota</taxon>
        <taxon>Viridiplantae</taxon>
        <taxon>Streptophyta</taxon>
        <taxon>Embryophyta</taxon>
        <taxon>Tracheophyta</taxon>
        <taxon>Lycopodiopsida</taxon>
        <taxon>Selaginellales</taxon>
        <taxon>Selaginellaceae</taxon>
        <taxon>Selaginella</taxon>
    </lineage>
</organism>
<gene>
    <name evidence="1" type="ORF">SELMODRAFT_408714</name>
</gene>
<name>D8R9Q7_SELML</name>